<dbReference type="OrthoDB" id="3661460at2"/>
<proteinExistence type="predicted"/>
<dbReference type="InterPro" id="IPR000772">
    <property type="entry name" value="Ricin_B_lectin"/>
</dbReference>
<sequence>MYYDVTTKVTPVITDFQSITIAEGSTTQQTVSLKQENSVTTTVDRQTEITASAAALFAKVEAKVRFSVSKTTSSTKTHQITNTWNFNRAGQYALYRGTRKVEGEYVKYVCAQTGQTTGVWVNAVRDAAHGTPYRRHLRPTATPSTQTEESRVSHMIRRAPRSARRRLRYALGTAAAALVTLLPTAPPASTASGTNWGGWICEPGYYRINTPGGMAVDISQGPDNPGAIVQHRYWGGHNQQWRACRWPSPTHSTDWVFRSPLTGQCITMVGYKPDDGQAFQQGDCGDYIGTNQKFWLDHHPANGPFAMQVLHSGAWVSIQKDEFAQERALLVQYSDKAMMFSLQGA</sequence>
<reference evidence="3 4" key="1">
    <citation type="submission" date="2017-09" db="EMBL/GenBank/DDBJ databases">
        <authorList>
            <person name="Lee N."/>
            <person name="Cho B.-K."/>
        </authorList>
    </citation>
    <scope>NUCLEOTIDE SEQUENCE [LARGE SCALE GENOMIC DNA]</scope>
    <source>
        <strain evidence="3 4">ATCC 27465</strain>
    </source>
</reference>
<dbReference type="Proteomes" id="UP000326505">
    <property type="component" value="Chromosome"/>
</dbReference>
<organism evidence="3 4">
    <name type="scientific">Streptomyces spectabilis</name>
    <dbReference type="NCBI Taxonomy" id="68270"/>
    <lineage>
        <taxon>Bacteria</taxon>
        <taxon>Bacillati</taxon>
        <taxon>Actinomycetota</taxon>
        <taxon>Actinomycetes</taxon>
        <taxon>Kitasatosporales</taxon>
        <taxon>Streptomycetaceae</taxon>
        <taxon>Streptomyces</taxon>
    </lineage>
</organism>
<evidence type="ECO:0000313" key="4">
    <source>
        <dbReference type="Proteomes" id="UP000326505"/>
    </source>
</evidence>
<protein>
    <recommendedName>
        <fullName evidence="1">Ricin B lectin domain-containing protein</fullName>
    </recommendedName>
</protein>
<evidence type="ECO:0000313" key="2">
    <source>
        <dbReference type="EMBL" id="MBB5108858.1"/>
    </source>
</evidence>
<dbReference type="KEGG" id="sspb:CP982_01130"/>
<evidence type="ECO:0000313" key="5">
    <source>
        <dbReference type="Proteomes" id="UP000549009"/>
    </source>
</evidence>
<evidence type="ECO:0000313" key="3">
    <source>
        <dbReference type="EMBL" id="QEV57501.1"/>
    </source>
</evidence>
<dbReference type="CDD" id="cd00161">
    <property type="entry name" value="beta-trefoil_Ricin-like"/>
    <property type="match status" value="1"/>
</dbReference>
<dbReference type="RefSeq" id="WP_150508714.1">
    <property type="nucleotide sequence ID" value="NZ_BMSQ01000017.1"/>
</dbReference>
<dbReference type="SUPFAM" id="SSF50370">
    <property type="entry name" value="Ricin B-like lectins"/>
    <property type="match status" value="1"/>
</dbReference>
<dbReference type="AlphaFoldDB" id="A0A5P2WZA5"/>
<reference evidence="2 5" key="2">
    <citation type="submission" date="2020-08" db="EMBL/GenBank/DDBJ databases">
        <title>Genomic Encyclopedia of Type Strains, Phase III (KMG-III): the genomes of soil and plant-associated and newly described type strains.</title>
        <authorList>
            <person name="Whitman W."/>
        </authorList>
    </citation>
    <scope>NUCLEOTIDE SEQUENCE [LARGE SCALE GENOMIC DNA]</scope>
    <source>
        <strain evidence="2 5">CECT 3146</strain>
    </source>
</reference>
<dbReference type="Gene3D" id="2.80.10.50">
    <property type="match status" value="1"/>
</dbReference>
<gene>
    <name evidence="3" type="ORF">CP982_01130</name>
    <name evidence="2" type="ORF">FHS40_007984</name>
</gene>
<dbReference type="InterPro" id="IPR035992">
    <property type="entry name" value="Ricin_B-like_lectins"/>
</dbReference>
<evidence type="ECO:0000259" key="1">
    <source>
        <dbReference type="Pfam" id="PF14200"/>
    </source>
</evidence>
<feature type="domain" description="Ricin B lectin" evidence="1">
    <location>
        <begin position="202"/>
        <end position="281"/>
    </location>
</feature>
<name>A0A5P2WZA5_STRST</name>
<dbReference type="Proteomes" id="UP000549009">
    <property type="component" value="Unassembled WGS sequence"/>
</dbReference>
<dbReference type="EMBL" id="CP023690">
    <property type="protein sequence ID" value="QEV57501.1"/>
    <property type="molecule type" value="Genomic_DNA"/>
</dbReference>
<accession>A0A5P2WZA5</accession>
<dbReference type="Pfam" id="PF14200">
    <property type="entry name" value="RicinB_lectin_2"/>
    <property type="match status" value="1"/>
</dbReference>
<dbReference type="EMBL" id="JACHJD010000021">
    <property type="protein sequence ID" value="MBB5108858.1"/>
    <property type="molecule type" value="Genomic_DNA"/>
</dbReference>
<keyword evidence="5" id="KW-1185">Reference proteome</keyword>